<accession>A0A699GVN1</accession>
<feature type="region of interest" description="Disordered" evidence="1">
    <location>
        <begin position="537"/>
        <end position="580"/>
    </location>
</feature>
<proteinExistence type="predicted"/>
<comment type="caution">
    <text evidence="2">The sequence shown here is derived from an EMBL/GenBank/DDBJ whole genome shotgun (WGS) entry which is preliminary data.</text>
</comment>
<feature type="region of interest" description="Disordered" evidence="1">
    <location>
        <begin position="443"/>
        <end position="471"/>
    </location>
</feature>
<protein>
    <recommendedName>
        <fullName evidence="3">Integrase, catalytic region, zinc finger, CCHC-type, peptidase aspartic, catalytic</fullName>
    </recommendedName>
</protein>
<organism evidence="2">
    <name type="scientific">Tanacetum cinerariifolium</name>
    <name type="common">Dalmatian daisy</name>
    <name type="synonym">Chrysanthemum cinerariifolium</name>
    <dbReference type="NCBI Taxonomy" id="118510"/>
    <lineage>
        <taxon>Eukaryota</taxon>
        <taxon>Viridiplantae</taxon>
        <taxon>Streptophyta</taxon>
        <taxon>Embryophyta</taxon>
        <taxon>Tracheophyta</taxon>
        <taxon>Spermatophyta</taxon>
        <taxon>Magnoliopsida</taxon>
        <taxon>eudicotyledons</taxon>
        <taxon>Gunneridae</taxon>
        <taxon>Pentapetalae</taxon>
        <taxon>asterids</taxon>
        <taxon>campanulids</taxon>
        <taxon>Asterales</taxon>
        <taxon>Asteraceae</taxon>
        <taxon>Asteroideae</taxon>
        <taxon>Anthemideae</taxon>
        <taxon>Anthemidinae</taxon>
        <taxon>Tanacetum</taxon>
    </lineage>
</organism>
<reference evidence="2" key="1">
    <citation type="journal article" date="2019" name="Sci. Rep.">
        <title>Draft genome of Tanacetum cinerariifolium, the natural source of mosquito coil.</title>
        <authorList>
            <person name="Yamashiro T."/>
            <person name="Shiraishi A."/>
            <person name="Satake H."/>
            <person name="Nakayama K."/>
        </authorList>
    </citation>
    <scope>NUCLEOTIDE SEQUENCE</scope>
</reference>
<evidence type="ECO:0000256" key="1">
    <source>
        <dbReference type="SAM" id="MobiDB-lite"/>
    </source>
</evidence>
<evidence type="ECO:0008006" key="3">
    <source>
        <dbReference type="Google" id="ProtNLM"/>
    </source>
</evidence>
<sequence>MSTQQDINAIRIQRLANTHDLLALMASTKKPLHPDQSSLITYLQHPQPNNNFVPQPSFNANYMQQPMQNPKNISDLTTTIDMELVLMAKAFTLKDTTLINNNQRSSSNPSNIQIAQPGMSMDQHRQMLMVENNVGNQLSVDPGIANQYGIRNVVIAQAEANGNGINGNQIRCYNCQGMQIAQKEETRIQLTFEEFDFMAAISACEETKRENANFTLENNFQHASTSSTQSDKAPVYDSDGSTEVHLSENCCDNDIFNMFTQEEQYIKLLKPFPEPHQVQQNDSNVIYAISSMKQEAAKFVRDFKSLAKEADEFIVKHKALKLEIERLLRAVVSHDIMSVVQNNSVVDTLNLQTELERTKERFESCIIKKENEYAKLWNDWYKKYEECKYDKILYDKAYNDMQQKIEWLQAQLGVLKGKISDTQWASDTLDPLPQKLENENLELEVNNTGTTRRPHPRRNSNTDRVPSKSKSNCLLNNVKKIKENHRNSQIPKNQNHMSSECNNITLAIRNAKSEIVTPNHDVCVLNYVNHMNSYADNQSANVSKPENQKKHKANAKKLKELGSKVSLASFRPSKPRTCLS</sequence>
<feature type="compositionally biased region" description="Polar residues" evidence="1">
    <location>
        <begin position="462"/>
        <end position="471"/>
    </location>
</feature>
<gene>
    <name evidence="2" type="ORF">Tci_222335</name>
</gene>
<dbReference type="EMBL" id="BKCJ010061139">
    <property type="protein sequence ID" value="GEW50359.1"/>
    <property type="molecule type" value="Genomic_DNA"/>
</dbReference>
<name>A0A699GVN1_TANCI</name>
<dbReference type="AlphaFoldDB" id="A0A699GVN1"/>
<evidence type="ECO:0000313" key="2">
    <source>
        <dbReference type="EMBL" id="GEW50359.1"/>
    </source>
</evidence>